<dbReference type="InterPro" id="IPR005623">
    <property type="entry name" value="Chaperone_NapD_NO3_reduct"/>
</dbReference>
<proteinExistence type="predicted"/>
<gene>
    <name evidence="1" type="ORF">ACFQZW_12035</name>
</gene>
<keyword evidence="2" id="KW-1185">Reference proteome</keyword>
<evidence type="ECO:0000313" key="2">
    <source>
        <dbReference type="Proteomes" id="UP001597032"/>
    </source>
</evidence>
<dbReference type="Proteomes" id="UP001597032">
    <property type="component" value="Unassembled WGS sequence"/>
</dbReference>
<dbReference type="RefSeq" id="WP_386783280.1">
    <property type="nucleotide sequence ID" value="NZ_JBHTIC010000019.1"/>
</dbReference>
<sequence>MPIKSYVLHCEENSKKELLKELHKLSECEVIPAQNHEIIIVVTDTESEESDTKIYNQLLEMKGLKHLSLVSGFDAK</sequence>
<organism evidence="1 2">
    <name type="scientific">Lutibacter aestuarii</name>
    <dbReference type="NCBI Taxonomy" id="861111"/>
    <lineage>
        <taxon>Bacteria</taxon>
        <taxon>Pseudomonadati</taxon>
        <taxon>Bacteroidota</taxon>
        <taxon>Flavobacteriia</taxon>
        <taxon>Flavobacteriales</taxon>
        <taxon>Flavobacteriaceae</taxon>
        <taxon>Lutibacter</taxon>
    </lineage>
</organism>
<protein>
    <submittedName>
        <fullName evidence="1">Chaperone NapD</fullName>
    </submittedName>
</protein>
<dbReference type="Gene3D" id="3.30.70.920">
    <property type="match status" value="1"/>
</dbReference>
<accession>A0ABW2ZA04</accession>
<reference evidence="2" key="1">
    <citation type="journal article" date="2019" name="Int. J. Syst. Evol. Microbiol.">
        <title>The Global Catalogue of Microorganisms (GCM) 10K type strain sequencing project: providing services to taxonomists for standard genome sequencing and annotation.</title>
        <authorList>
            <consortium name="The Broad Institute Genomics Platform"/>
            <consortium name="The Broad Institute Genome Sequencing Center for Infectious Disease"/>
            <person name="Wu L."/>
            <person name="Ma J."/>
        </authorList>
    </citation>
    <scope>NUCLEOTIDE SEQUENCE [LARGE SCALE GENOMIC DNA]</scope>
    <source>
        <strain evidence="2">CCUG 60022</strain>
    </source>
</reference>
<dbReference type="Pfam" id="PF03927">
    <property type="entry name" value="NapD"/>
    <property type="match status" value="1"/>
</dbReference>
<dbReference type="EMBL" id="JBHTIC010000019">
    <property type="protein sequence ID" value="MFD0762813.1"/>
    <property type="molecule type" value="Genomic_DNA"/>
</dbReference>
<comment type="caution">
    <text evidence="1">The sequence shown here is derived from an EMBL/GenBank/DDBJ whole genome shotgun (WGS) entry which is preliminary data.</text>
</comment>
<evidence type="ECO:0000313" key="1">
    <source>
        <dbReference type="EMBL" id="MFD0762813.1"/>
    </source>
</evidence>
<name>A0ABW2ZA04_9FLAO</name>